<evidence type="ECO:0000313" key="1">
    <source>
        <dbReference type="EMBL" id="VDL87897.1"/>
    </source>
</evidence>
<dbReference type="EMBL" id="UYSU01003518">
    <property type="protein sequence ID" value="VDL87897.1"/>
    <property type="molecule type" value="Genomic_DNA"/>
</dbReference>
<name>A0A3P7DI92_SCHSO</name>
<sequence length="185" mass="20518">MGHHDPWISPSLKSGRGESSNLQYSCPNAYIWTSFATTDYAIRLSKNERAPLLHSTPSGRHFCVCQAEVIQTSVIEAGGAVNGRLMQTSPRLISLSLTGPRILASLLSKHHFLSAWVTNRVQEDGKLEVSHVNDCSSFTRQHGIFVVSVRWAWSFSVLQTDPTLILDSDPALRTCTKRRLIGCLL</sequence>
<protein>
    <submittedName>
        <fullName evidence="1">Uncharacterized protein</fullName>
    </submittedName>
</protein>
<proteinExistence type="predicted"/>
<accession>A0A3P7DI92</accession>
<keyword evidence="2" id="KW-1185">Reference proteome</keyword>
<dbReference type="OrthoDB" id="10583911at2759"/>
<dbReference type="AlphaFoldDB" id="A0A3P7DI92"/>
<gene>
    <name evidence="1" type="ORF">SSLN_LOCUS1512</name>
</gene>
<reference evidence="1 2" key="1">
    <citation type="submission" date="2018-11" db="EMBL/GenBank/DDBJ databases">
        <authorList>
            <consortium name="Pathogen Informatics"/>
        </authorList>
    </citation>
    <scope>NUCLEOTIDE SEQUENCE [LARGE SCALE GENOMIC DNA]</scope>
    <source>
        <strain evidence="1 2">NST_G2</strain>
    </source>
</reference>
<evidence type="ECO:0000313" key="2">
    <source>
        <dbReference type="Proteomes" id="UP000275846"/>
    </source>
</evidence>
<dbReference type="Proteomes" id="UP000275846">
    <property type="component" value="Unassembled WGS sequence"/>
</dbReference>
<organism evidence="1 2">
    <name type="scientific">Schistocephalus solidus</name>
    <name type="common">Tapeworm</name>
    <dbReference type="NCBI Taxonomy" id="70667"/>
    <lineage>
        <taxon>Eukaryota</taxon>
        <taxon>Metazoa</taxon>
        <taxon>Spiralia</taxon>
        <taxon>Lophotrochozoa</taxon>
        <taxon>Platyhelminthes</taxon>
        <taxon>Cestoda</taxon>
        <taxon>Eucestoda</taxon>
        <taxon>Diphyllobothriidea</taxon>
        <taxon>Diphyllobothriidae</taxon>
        <taxon>Schistocephalus</taxon>
    </lineage>
</organism>